<name>A0ABT6HTZ2_9ACTN</name>
<reference evidence="3 4" key="1">
    <citation type="submission" date="2023-04" db="EMBL/GenBank/DDBJ databases">
        <title>Streptomyces chengmaiensis sp. nov. isolated from the stem of mangrove plant in Hainan.</title>
        <authorList>
            <person name="Huang X."/>
            <person name="Zhou S."/>
            <person name="Chu X."/>
            <person name="Xie Y."/>
            <person name="Lin Y."/>
        </authorList>
    </citation>
    <scope>NUCLEOTIDE SEQUENCE [LARGE SCALE GENOMIC DNA]</scope>
    <source>
        <strain evidence="3 4">HNM0663</strain>
    </source>
</reference>
<feature type="region of interest" description="Disordered" evidence="1">
    <location>
        <begin position="349"/>
        <end position="392"/>
    </location>
</feature>
<keyword evidence="4" id="KW-1185">Reference proteome</keyword>
<dbReference type="InterPro" id="IPR024735">
    <property type="entry name" value="TcpC"/>
</dbReference>
<proteinExistence type="predicted"/>
<accession>A0ABT6HTZ2</accession>
<evidence type="ECO:0000256" key="2">
    <source>
        <dbReference type="SAM" id="Phobius"/>
    </source>
</evidence>
<feature type="compositionally biased region" description="Acidic residues" evidence="1">
    <location>
        <begin position="21"/>
        <end position="32"/>
    </location>
</feature>
<comment type="caution">
    <text evidence="3">The sequence shown here is derived from an EMBL/GenBank/DDBJ whole genome shotgun (WGS) entry which is preliminary data.</text>
</comment>
<keyword evidence="2" id="KW-0472">Membrane</keyword>
<dbReference type="EMBL" id="JARWBG010000038">
    <property type="protein sequence ID" value="MDH2392189.1"/>
    <property type="molecule type" value="Genomic_DNA"/>
</dbReference>
<keyword evidence="2" id="KW-0812">Transmembrane</keyword>
<feature type="compositionally biased region" description="Low complexity" evidence="1">
    <location>
        <begin position="349"/>
        <end position="367"/>
    </location>
</feature>
<evidence type="ECO:0000313" key="4">
    <source>
        <dbReference type="Proteomes" id="UP001223144"/>
    </source>
</evidence>
<protein>
    <submittedName>
        <fullName evidence="3">Conjugal transfer protein</fullName>
    </submittedName>
</protein>
<dbReference type="Proteomes" id="UP001223144">
    <property type="component" value="Unassembled WGS sequence"/>
</dbReference>
<feature type="region of interest" description="Disordered" evidence="1">
    <location>
        <begin position="1"/>
        <end position="32"/>
    </location>
</feature>
<evidence type="ECO:0000313" key="3">
    <source>
        <dbReference type="EMBL" id="MDH2392189.1"/>
    </source>
</evidence>
<keyword evidence="2" id="KW-1133">Transmembrane helix</keyword>
<evidence type="ECO:0000256" key="1">
    <source>
        <dbReference type="SAM" id="MobiDB-lite"/>
    </source>
</evidence>
<sequence length="392" mass="40309">MKMSAWTRRPPKGAATRPDEVEPQDWDIDEGPQDVAGWSTGAQANMSAAIRWTAWGLLILGPLLGAAAYLSAPAQAGPSQNKPAQAAPATTGAQGAAGFAQLFVAAFIEAGEGDQAKLAAYYPDATGLRLEGDPGRRRGEQLTVVRLRQTDRGVWSVTVAARVTDTKPAKPSAGDRTDDKGDAKATAARAVRYFQAPVATAPTAGGASGYTALAMPAEVAAPERIKAPALVYGPMRPALPADPRTQAVTEFLSAYLTGTGELDRYLAPGTTLTAIAPAPYTGIAVDTLAIEGERGSEPVMTVPGDGTTLRLLVALRATGRDEVRVPLTYALTLKARAGRWEIASLDGAPAPAGPAAPAASSVPLSTPSPIPATTEPASADRTKTAATQGSQP</sequence>
<organism evidence="3 4">
    <name type="scientific">Streptomyces chengmaiensis</name>
    <dbReference type="NCBI Taxonomy" id="3040919"/>
    <lineage>
        <taxon>Bacteria</taxon>
        <taxon>Bacillati</taxon>
        <taxon>Actinomycetota</taxon>
        <taxon>Actinomycetes</taxon>
        <taxon>Kitasatosporales</taxon>
        <taxon>Streptomycetaceae</taxon>
        <taxon>Streptomyces</taxon>
    </lineage>
</organism>
<dbReference type="RefSeq" id="WP_279931209.1">
    <property type="nucleotide sequence ID" value="NZ_JARWBG010000038.1"/>
</dbReference>
<gene>
    <name evidence="3" type="ORF">QCN29_26085</name>
</gene>
<feature type="transmembrane region" description="Helical" evidence="2">
    <location>
        <begin position="52"/>
        <end position="72"/>
    </location>
</feature>
<dbReference type="Pfam" id="PF12642">
    <property type="entry name" value="TpcC"/>
    <property type="match status" value="1"/>
</dbReference>